<dbReference type="AlphaFoldDB" id="A0A6M3L6V9"/>
<reference evidence="4" key="1">
    <citation type="submission" date="2020-03" db="EMBL/GenBank/DDBJ databases">
        <title>The deep terrestrial virosphere.</title>
        <authorList>
            <person name="Holmfeldt K."/>
            <person name="Nilsson E."/>
            <person name="Simone D."/>
            <person name="Lopez-Fernandez M."/>
            <person name="Wu X."/>
            <person name="de Brujin I."/>
            <person name="Lundin D."/>
            <person name="Andersson A."/>
            <person name="Bertilsson S."/>
            <person name="Dopson M."/>
        </authorList>
    </citation>
    <scope>NUCLEOTIDE SEQUENCE</scope>
    <source>
        <strain evidence="3">MM415A02289</strain>
        <strain evidence="4">MM415B02439</strain>
    </source>
</reference>
<proteinExistence type="predicted"/>
<accession>A0A6M3L6V9</accession>
<feature type="coiled-coil region" evidence="1">
    <location>
        <begin position="21"/>
        <end position="69"/>
    </location>
</feature>
<sequence>MFNTIPFFEKPSDGGGSALTVEQLQAQLQAEQEKNTTLQRSMDNKDQAAARLQQERDQLRKVNEDVLNDFNSLRTPGNFTVGNVAKFLNISEAEVKTLAGDKSLASDDTIDSGDVSGTATKRLETAFDAKLAQITRDYDAKIKKIEQERETDKQQSQKERGELFRSNVHQAVVKEAGKDAPKELHDAAYKLAIVNCSHMGLDAGMEQTRKDIKMLTDVELKKQNQKLKNISDDDDVPARPELPAFGEKDKKFKSRADVVEATHKRMTQYVQQKSRAS</sequence>
<dbReference type="EMBL" id="MT142040">
    <property type="protein sequence ID" value="QJA73622.1"/>
    <property type="molecule type" value="Genomic_DNA"/>
</dbReference>
<protein>
    <submittedName>
        <fullName evidence="4">Uncharacterized protein</fullName>
    </submittedName>
</protein>
<dbReference type="EMBL" id="MT142892">
    <property type="protein sequence ID" value="QJA90123.1"/>
    <property type="molecule type" value="Genomic_DNA"/>
</dbReference>
<name>A0A6M3L6V9_9ZZZZ</name>
<feature type="compositionally biased region" description="Basic and acidic residues" evidence="2">
    <location>
        <begin position="246"/>
        <end position="256"/>
    </location>
</feature>
<evidence type="ECO:0000256" key="2">
    <source>
        <dbReference type="SAM" id="MobiDB-lite"/>
    </source>
</evidence>
<evidence type="ECO:0000313" key="3">
    <source>
        <dbReference type="EMBL" id="QJA73622.1"/>
    </source>
</evidence>
<keyword evidence="1" id="KW-0175">Coiled coil</keyword>
<organism evidence="4">
    <name type="scientific">viral metagenome</name>
    <dbReference type="NCBI Taxonomy" id="1070528"/>
    <lineage>
        <taxon>unclassified sequences</taxon>
        <taxon>metagenomes</taxon>
        <taxon>organismal metagenomes</taxon>
    </lineage>
</organism>
<gene>
    <name evidence="3" type="ORF">MM415A02289_0005</name>
    <name evidence="4" type="ORF">MM415B02439_0005</name>
</gene>
<evidence type="ECO:0000313" key="4">
    <source>
        <dbReference type="EMBL" id="QJA90123.1"/>
    </source>
</evidence>
<evidence type="ECO:0000256" key="1">
    <source>
        <dbReference type="SAM" id="Coils"/>
    </source>
</evidence>
<feature type="coiled-coil region" evidence="1">
    <location>
        <begin position="131"/>
        <end position="162"/>
    </location>
</feature>
<feature type="region of interest" description="Disordered" evidence="2">
    <location>
        <begin position="224"/>
        <end position="256"/>
    </location>
</feature>